<comment type="caution">
    <text evidence="10">The sequence shown here is derived from an EMBL/GenBank/DDBJ whole genome shotgun (WGS) entry which is preliminary data.</text>
</comment>
<comment type="similarity">
    <text evidence="3 8">Belongs to the Nudix hydrolase family.</text>
</comment>
<dbReference type="SUPFAM" id="SSF55811">
    <property type="entry name" value="Nudix"/>
    <property type="match status" value="1"/>
</dbReference>
<proteinExistence type="inferred from homology"/>
<keyword evidence="5 8" id="KW-0378">Hydrolase</keyword>
<evidence type="ECO:0000256" key="2">
    <source>
        <dbReference type="ARBA" id="ARBA00001946"/>
    </source>
</evidence>
<evidence type="ECO:0000256" key="5">
    <source>
        <dbReference type="ARBA" id="ARBA00022801"/>
    </source>
</evidence>
<evidence type="ECO:0000256" key="6">
    <source>
        <dbReference type="ARBA" id="ARBA00022842"/>
    </source>
</evidence>
<dbReference type="PRINTS" id="PR00502">
    <property type="entry name" value="NUDIXFAMILY"/>
</dbReference>
<keyword evidence="11" id="KW-1185">Reference proteome</keyword>
<keyword evidence="4" id="KW-0479">Metal-binding</keyword>
<protein>
    <submittedName>
        <fullName evidence="10">CoA pyrophosphatase</fullName>
    </submittedName>
</protein>
<feature type="domain" description="Nudix hydrolase" evidence="9">
    <location>
        <begin position="27"/>
        <end position="161"/>
    </location>
</feature>
<dbReference type="InterPro" id="IPR020476">
    <property type="entry name" value="Nudix_hydrolase"/>
</dbReference>
<reference evidence="10 11" key="1">
    <citation type="journal article" date="2019" name="Int. J. Syst. Evol. Microbiol.">
        <title>The Global Catalogue of Microorganisms (GCM) 10K type strain sequencing project: providing services to taxonomists for standard genome sequencing and annotation.</title>
        <authorList>
            <consortium name="The Broad Institute Genomics Platform"/>
            <consortium name="The Broad Institute Genome Sequencing Center for Infectious Disease"/>
            <person name="Wu L."/>
            <person name="Ma J."/>
        </authorList>
    </citation>
    <scope>NUCLEOTIDE SEQUENCE [LARGE SCALE GENOMIC DNA]</scope>
    <source>
        <strain evidence="10 11">JCM 14588</strain>
    </source>
</reference>
<keyword evidence="6" id="KW-0460">Magnesium</keyword>
<gene>
    <name evidence="10" type="ORF">GCM10009762_14220</name>
</gene>
<evidence type="ECO:0000256" key="7">
    <source>
        <dbReference type="ARBA" id="ARBA00023211"/>
    </source>
</evidence>
<dbReference type="Proteomes" id="UP001501288">
    <property type="component" value="Unassembled WGS sequence"/>
</dbReference>
<dbReference type="CDD" id="cd03426">
    <property type="entry name" value="NUDIX_CoAse_Nudt7"/>
    <property type="match status" value="1"/>
</dbReference>
<dbReference type="Gene3D" id="3.90.79.10">
    <property type="entry name" value="Nucleoside Triphosphate Pyrophosphohydrolase"/>
    <property type="match status" value="1"/>
</dbReference>
<dbReference type="PANTHER" id="PTHR12992:SF11">
    <property type="entry name" value="MITOCHONDRIAL COENZYME A DIPHOSPHATASE NUDT8"/>
    <property type="match status" value="1"/>
</dbReference>
<accession>A0ABN2BM18</accession>
<keyword evidence="7" id="KW-0464">Manganese</keyword>
<dbReference type="InterPro" id="IPR020084">
    <property type="entry name" value="NUDIX_hydrolase_CS"/>
</dbReference>
<comment type="cofactor">
    <cofactor evidence="2">
        <name>Mg(2+)</name>
        <dbReference type="ChEBI" id="CHEBI:18420"/>
    </cofactor>
</comment>
<name>A0ABN2BM18_9MICO</name>
<evidence type="ECO:0000256" key="1">
    <source>
        <dbReference type="ARBA" id="ARBA00001936"/>
    </source>
</evidence>
<evidence type="ECO:0000256" key="4">
    <source>
        <dbReference type="ARBA" id="ARBA00022723"/>
    </source>
</evidence>
<dbReference type="InterPro" id="IPR045121">
    <property type="entry name" value="CoAse"/>
</dbReference>
<dbReference type="PROSITE" id="PS00893">
    <property type="entry name" value="NUDIX_BOX"/>
    <property type="match status" value="1"/>
</dbReference>
<evidence type="ECO:0000256" key="8">
    <source>
        <dbReference type="RuleBase" id="RU003476"/>
    </source>
</evidence>
<dbReference type="RefSeq" id="WP_346030142.1">
    <property type="nucleotide sequence ID" value="NZ_BAAANV010000035.1"/>
</dbReference>
<evidence type="ECO:0000313" key="11">
    <source>
        <dbReference type="Proteomes" id="UP001501288"/>
    </source>
</evidence>
<dbReference type="InterPro" id="IPR015797">
    <property type="entry name" value="NUDIX_hydrolase-like_dom_sf"/>
</dbReference>
<evidence type="ECO:0000259" key="9">
    <source>
        <dbReference type="PROSITE" id="PS51462"/>
    </source>
</evidence>
<evidence type="ECO:0000256" key="3">
    <source>
        <dbReference type="ARBA" id="ARBA00005582"/>
    </source>
</evidence>
<organism evidence="10 11">
    <name type="scientific">Dermacoccus barathri</name>
    <dbReference type="NCBI Taxonomy" id="322601"/>
    <lineage>
        <taxon>Bacteria</taxon>
        <taxon>Bacillati</taxon>
        <taxon>Actinomycetota</taxon>
        <taxon>Actinomycetes</taxon>
        <taxon>Micrococcales</taxon>
        <taxon>Dermacoccaceae</taxon>
        <taxon>Dermacoccus</taxon>
    </lineage>
</organism>
<comment type="cofactor">
    <cofactor evidence="1">
        <name>Mn(2+)</name>
        <dbReference type="ChEBI" id="CHEBI:29035"/>
    </cofactor>
</comment>
<dbReference type="Pfam" id="PF00293">
    <property type="entry name" value="NUDIX"/>
    <property type="match status" value="1"/>
</dbReference>
<dbReference type="PROSITE" id="PS51462">
    <property type="entry name" value="NUDIX"/>
    <property type="match status" value="1"/>
</dbReference>
<dbReference type="PANTHER" id="PTHR12992">
    <property type="entry name" value="NUDIX HYDROLASE"/>
    <property type="match status" value="1"/>
</dbReference>
<dbReference type="InterPro" id="IPR000086">
    <property type="entry name" value="NUDIX_hydrolase_dom"/>
</dbReference>
<dbReference type="EMBL" id="BAAANV010000035">
    <property type="protein sequence ID" value="GAA1541880.1"/>
    <property type="molecule type" value="Genomic_DNA"/>
</dbReference>
<sequence>MPRDDDLRQHIAQQLSSFEPREATGNPLREAAVCVVIAHRADEPVVLMEKRAPSLRAHAGQFALPGGRIDADETPQEAALRELHEELGIAASADAVLGRLDDFATRSGYLIRPFVVWAGDVLDDVVINPAEVAVLHEITLPQLDAEPRFVEQRGLGEPVFQWPFEDYWIHAPTAAILHQFREVVLHGRSTRVAHFEHPKFAWK</sequence>
<evidence type="ECO:0000313" key="10">
    <source>
        <dbReference type="EMBL" id="GAA1541880.1"/>
    </source>
</evidence>